<reference evidence="2" key="1">
    <citation type="submission" date="2020-06" db="EMBL/GenBank/DDBJ databases">
        <authorList>
            <consortium name="Plant Systems Biology data submission"/>
        </authorList>
    </citation>
    <scope>NUCLEOTIDE SEQUENCE</scope>
    <source>
        <strain evidence="2">D6</strain>
    </source>
</reference>
<keyword evidence="3" id="KW-1185">Reference proteome</keyword>
<evidence type="ECO:0000313" key="2">
    <source>
        <dbReference type="EMBL" id="CAB9499530.1"/>
    </source>
</evidence>
<dbReference type="OrthoDB" id="118114at2759"/>
<proteinExistence type="predicted"/>
<organism evidence="2 3">
    <name type="scientific">Seminavis robusta</name>
    <dbReference type="NCBI Taxonomy" id="568900"/>
    <lineage>
        <taxon>Eukaryota</taxon>
        <taxon>Sar</taxon>
        <taxon>Stramenopiles</taxon>
        <taxon>Ochrophyta</taxon>
        <taxon>Bacillariophyta</taxon>
        <taxon>Bacillariophyceae</taxon>
        <taxon>Bacillariophycidae</taxon>
        <taxon>Naviculales</taxon>
        <taxon>Naviculaceae</taxon>
        <taxon>Seminavis</taxon>
    </lineage>
</organism>
<dbReference type="AlphaFoldDB" id="A0A9N8DD02"/>
<protein>
    <submittedName>
        <fullName evidence="2">Uncharacterized protein</fullName>
    </submittedName>
</protein>
<dbReference type="EMBL" id="CAICTM010000062">
    <property type="protein sequence ID" value="CAB9499530.1"/>
    <property type="molecule type" value="Genomic_DNA"/>
</dbReference>
<evidence type="ECO:0000256" key="1">
    <source>
        <dbReference type="SAM" id="MobiDB-lite"/>
    </source>
</evidence>
<name>A0A9N8DD02_9STRA</name>
<sequence>MANAGAAFGLEDVPDLPEAPTEQPKYNRDYHRLFVKFMSWLHKRTYTKAARFQPSALAGIQPHHVADYLKWRAYGTTDVDFKDLEQNPTCRSSTLEQDKKAISFYMPIKGATWNGTSGNPTKSDPVNEVVKEVKKAETQHRGKKSCATRDLTETEYRKVVHELYGKGSFESTIRTACMLKQQVHLITRTDDISKLKYSDYKPHPDFPFALSCKNISEERQCPDQIILGSMDTDFCAMLGLASFNYGMAPLVGKMHSLYSESDPKLAPSNSSHDHAIAAAHLVLSCSLASFWACGSLLQNSYGEYWQTMGATRSLVWTGCAYISPEQPWIDARVAEKLCMGAPIAYKLHPDARRVTPDGVLRRCQRHFTSLGSASSVCLDESWEERMEPPVRAYEASDIPVGVNPVVKVPLSIWTHTQPSGGGAGRLGTTGQASTRQVANQSRQVTAMQTQQQVRTNEEILTRIIAQHNQLQQLIAQEGRTRDSSAAALRGWLETWLGAELTKLNGNICRIAVQPPRMATPDQVDGLTVERTRRNGQTSLRYRQAVATTPADSRPAKLAKYRTVGSAWQEWMHGIGGNKPAKNFTADDISYSRRKPLWTLMATLVNAQKAPAWVISKIEEHYKGSVLNITAAIKQDTIMGTLHEDLCIVRAQ</sequence>
<accession>A0A9N8DD02</accession>
<comment type="caution">
    <text evidence="2">The sequence shown here is derived from an EMBL/GenBank/DDBJ whole genome shotgun (WGS) entry which is preliminary data.</text>
</comment>
<evidence type="ECO:0000313" key="3">
    <source>
        <dbReference type="Proteomes" id="UP001153069"/>
    </source>
</evidence>
<dbReference type="Proteomes" id="UP001153069">
    <property type="component" value="Unassembled WGS sequence"/>
</dbReference>
<gene>
    <name evidence="2" type="ORF">SEMRO_63_G035820.1</name>
</gene>
<feature type="region of interest" description="Disordered" evidence="1">
    <location>
        <begin position="1"/>
        <end position="24"/>
    </location>
</feature>